<sequence length="329" mass="37571">MLCTLGIVLYCFFAYETLEDLTENISVFMTQTSLCGRFFVLAMYRKELLVLIRTVANNFYAPGPEEKAMVQRTIAICQKLGKSIFILYVFTTLAMISHPLTADERVLPFKSWYPMMNSSVSPFYELQYMAQASLTIMEGWFAGAMDSFVISMLLYGALQFELVAHGIRKSKSVEELRTCIQYHQAALQYGEDMCTALNPVFTVQVFSDNLLICVLGFQVMVMETDGIKIIRVLLHLVCAIFQIWFLCAFCSHFTTQSSSVYEAAYESTWYDQKPAFKQMIWMVVERARKPVALSAGLFGEMSLPLFSAIMRSSYSYMALLSQMNEENFN</sequence>
<keyword evidence="5" id="KW-0552">Olfaction</keyword>
<evidence type="ECO:0000256" key="6">
    <source>
        <dbReference type="ARBA" id="ARBA00022989"/>
    </source>
</evidence>
<name>A0A109QFT2_BLAGE</name>
<feature type="chain" id="PRO_5007140060" evidence="11">
    <location>
        <begin position="20"/>
        <end position="329"/>
    </location>
</feature>
<evidence type="ECO:0000313" key="12">
    <source>
        <dbReference type="EMBL" id="AMA98195.1"/>
    </source>
</evidence>
<feature type="transmembrane region" description="Helical" evidence="10">
    <location>
        <begin position="139"/>
        <end position="158"/>
    </location>
</feature>
<organism evidence="12">
    <name type="scientific">Blattella germanica</name>
    <name type="common">German cockroach</name>
    <name type="synonym">Blatta germanica</name>
    <dbReference type="NCBI Taxonomy" id="6973"/>
    <lineage>
        <taxon>Eukaryota</taxon>
        <taxon>Metazoa</taxon>
        <taxon>Ecdysozoa</taxon>
        <taxon>Arthropoda</taxon>
        <taxon>Hexapoda</taxon>
        <taxon>Insecta</taxon>
        <taxon>Pterygota</taxon>
        <taxon>Neoptera</taxon>
        <taxon>Polyneoptera</taxon>
        <taxon>Dictyoptera</taxon>
        <taxon>Blattodea</taxon>
        <taxon>Blaberoidea</taxon>
        <taxon>Blattellidae</taxon>
        <taxon>Blattella</taxon>
    </lineage>
</organism>
<accession>A0A109QFT2</accession>
<keyword evidence="2" id="KW-1003">Cell membrane</keyword>
<evidence type="ECO:0000256" key="7">
    <source>
        <dbReference type="ARBA" id="ARBA00023136"/>
    </source>
</evidence>
<evidence type="ECO:0000256" key="2">
    <source>
        <dbReference type="ARBA" id="ARBA00022475"/>
    </source>
</evidence>
<proteinExistence type="evidence at transcript level"/>
<keyword evidence="11" id="KW-0732">Signal</keyword>
<evidence type="ECO:0000256" key="10">
    <source>
        <dbReference type="SAM" id="Phobius"/>
    </source>
</evidence>
<evidence type="ECO:0000256" key="4">
    <source>
        <dbReference type="ARBA" id="ARBA00022692"/>
    </source>
</evidence>
<dbReference type="Pfam" id="PF02949">
    <property type="entry name" value="7tm_6"/>
    <property type="match status" value="1"/>
</dbReference>
<dbReference type="InterPro" id="IPR004117">
    <property type="entry name" value="7tm6_olfct_rcpt"/>
</dbReference>
<evidence type="ECO:0000256" key="1">
    <source>
        <dbReference type="ARBA" id="ARBA00004651"/>
    </source>
</evidence>
<dbReference type="PANTHER" id="PTHR21137:SF3">
    <property type="entry name" value="ODORANT RECEPTOR 30A-RELATED"/>
    <property type="match status" value="1"/>
</dbReference>
<evidence type="ECO:0000256" key="11">
    <source>
        <dbReference type="SAM" id="SignalP"/>
    </source>
</evidence>
<dbReference type="GO" id="GO:0004984">
    <property type="term" value="F:olfactory receptor activity"/>
    <property type="evidence" value="ECO:0007669"/>
    <property type="project" value="InterPro"/>
</dbReference>
<dbReference type="GO" id="GO:0007165">
    <property type="term" value="P:signal transduction"/>
    <property type="evidence" value="ECO:0007669"/>
    <property type="project" value="UniProtKB-KW"/>
</dbReference>
<keyword evidence="8" id="KW-0675">Receptor</keyword>
<reference evidence="12" key="1">
    <citation type="submission" date="2015-08" db="EMBL/GenBank/DDBJ databases">
        <title>Transcriptome-Based Identification and Expression Profiles of Chemosensory Genes in German Cockroach, Blattella germanica.</title>
        <authorList>
            <person name="Niu D.-J."/>
        </authorList>
    </citation>
    <scope>NUCLEOTIDE SEQUENCE</scope>
</reference>
<comment type="subcellular location">
    <subcellularLocation>
        <location evidence="1">Cell membrane</location>
        <topology evidence="1">Multi-pass membrane protein</topology>
    </subcellularLocation>
</comment>
<feature type="transmembrane region" description="Helical" evidence="10">
    <location>
        <begin position="84"/>
        <end position="102"/>
    </location>
</feature>
<keyword evidence="9" id="KW-0807">Transducer</keyword>
<evidence type="ECO:0000256" key="5">
    <source>
        <dbReference type="ARBA" id="ARBA00022725"/>
    </source>
</evidence>
<evidence type="ECO:0000256" key="3">
    <source>
        <dbReference type="ARBA" id="ARBA00022606"/>
    </source>
</evidence>
<evidence type="ECO:0000256" key="9">
    <source>
        <dbReference type="ARBA" id="ARBA00023224"/>
    </source>
</evidence>
<dbReference type="GO" id="GO:0005886">
    <property type="term" value="C:plasma membrane"/>
    <property type="evidence" value="ECO:0007669"/>
    <property type="project" value="UniProtKB-SubCell"/>
</dbReference>
<dbReference type="PANTHER" id="PTHR21137">
    <property type="entry name" value="ODORANT RECEPTOR"/>
    <property type="match status" value="1"/>
</dbReference>
<feature type="transmembrane region" description="Helical" evidence="10">
    <location>
        <begin position="232"/>
        <end position="254"/>
    </location>
</feature>
<keyword evidence="4 10" id="KW-0812">Transmembrane</keyword>
<feature type="signal peptide" evidence="11">
    <location>
        <begin position="1"/>
        <end position="19"/>
    </location>
</feature>
<dbReference type="AlphaFoldDB" id="A0A109QFT2"/>
<keyword evidence="6 10" id="KW-1133">Transmembrane helix</keyword>
<evidence type="ECO:0000256" key="8">
    <source>
        <dbReference type="ARBA" id="ARBA00023170"/>
    </source>
</evidence>
<keyword evidence="3" id="KW-0716">Sensory transduction</keyword>
<dbReference type="GO" id="GO:0005549">
    <property type="term" value="F:odorant binding"/>
    <property type="evidence" value="ECO:0007669"/>
    <property type="project" value="InterPro"/>
</dbReference>
<protein>
    <submittedName>
        <fullName evidence="12">Chemosensory protein</fullName>
    </submittedName>
</protein>
<keyword evidence="7 10" id="KW-0472">Membrane</keyword>
<dbReference type="EMBL" id="KT381704">
    <property type="protein sequence ID" value="AMA98195.1"/>
    <property type="molecule type" value="mRNA"/>
</dbReference>